<evidence type="ECO:0000313" key="13">
    <source>
        <dbReference type="Proteomes" id="UP000011715"/>
    </source>
</evidence>
<dbReference type="VEuPathDB" id="FungiDB:MAPG_03617"/>
<gene>
    <name evidence="11" type="ORF">MAPG_03617</name>
</gene>
<dbReference type="GO" id="GO:0050660">
    <property type="term" value="F:flavin adenine dinucleotide binding"/>
    <property type="evidence" value="ECO:0007669"/>
    <property type="project" value="TreeGrafter"/>
</dbReference>
<feature type="region of interest" description="Disordered" evidence="9">
    <location>
        <begin position="93"/>
        <end position="113"/>
    </location>
</feature>
<evidence type="ECO:0000313" key="12">
    <source>
        <dbReference type="EnsemblFungi" id="MAPG_03617T0"/>
    </source>
</evidence>
<dbReference type="AlphaFoldDB" id="A0A0C4DUH8"/>
<reference evidence="11" key="3">
    <citation type="submission" date="2011-03" db="EMBL/GenBank/DDBJ databases">
        <title>Annotation of Magnaporthe poae ATCC 64411.</title>
        <authorList>
            <person name="Ma L.-J."/>
            <person name="Dead R."/>
            <person name="Young S.K."/>
            <person name="Zeng Q."/>
            <person name="Gargeya S."/>
            <person name="Fitzgerald M."/>
            <person name="Haas B."/>
            <person name="Abouelleil A."/>
            <person name="Alvarado L."/>
            <person name="Arachchi H.M."/>
            <person name="Berlin A."/>
            <person name="Brown A."/>
            <person name="Chapman S.B."/>
            <person name="Chen Z."/>
            <person name="Dunbar C."/>
            <person name="Freedman E."/>
            <person name="Gearin G."/>
            <person name="Gellesch M."/>
            <person name="Goldberg J."/>
            <person name="Griggs A."/>
            <person name="Gujja S."/>
            <person name="Heiman D."/>
            <person name="Howarth C."/>
            <person name="Larson L."/>
            <person name="Lui A."/>
            <person name="MacDonald P.J.P."/>
            <person name="Mehta T."/>
            <person name="Montmayeur A."/>
            <person name="Murphy C."/>
            <person name="Neiman D."/>
            <person name="Pearson M."/>
            <person name="Priest M."/>
            <person name="Roberts A."/>
            <person name="Saif S."/>
            <person name="Shea T."/>
            <person name="Shenoy N."/>
            <person name="Sisk P."/>
            <person name="Stolte C."/>
            <person name="Sykes S."/>
            <person name="Yandava C."/>
            <person name="Wortman J."/>
            <person name="Nusbaum C."/>
            <person name="Birren B."/>
        </authorList>
    </citation>
    <scope>NUCLEOTIDE SEQUENCE</scope>
    <source>
        <strain evidence="11">ATCC 64411</strain>
    </source>
</reference>
<evidence type="ECO:0000256" key="4">
    <source>
        <dbReference type="ARBA" id="ARBA00022827"/>
    </source>
</evidence>
<comment type="catalytic activity">
    <reaction evidence="8">
        <text>2 R'C(R)SH + O2 = R'C(R)S-S(R)CR' + H2O2</text>
        <dbReference type="Rhea" id="RHEA:17357"/>
        <dbReference type="ChEBI" id="CHEBI:15379"/>
        <dbReference type="ChEBI" id="CHEBI:16240"/>
        <dbReference type="ChEBI" id="CHEBI:16520"/>
        <dbReference type="ChEBI" id="CHEBI:17412"/>
        <dbReference type="EC" id="1.8.3.2"/>
    </reaction>
</comment>
<dbReference type="GO" id="GO:0016971">
    <property type="term" value="F:flavin-dependent sulfhydryl oxidase activity"/>
    <property type="evidence" value="ECO:0007669"/>
    <property type="project" value="InterPro"/>
</dbReference>
<dbReference type="EnsemblFungi" id="MAPG_03617T0">
    <property type="protein sequence ID" value="MAPG_03617T0"/>
    <property type="gene ID" value="MAPG_03617"/>
</dbReference>
<keyword evidence="6" id="KW-0496">Mitochondrion</keyword>
<dbReference type="Pfam" id="PF04777">
    <property type="entry name" value="Evr1_Alr"/>
    <property type="match status" value="1"/>
</dbReference>
<evidence type="ECO:0000256" key="1">
    <source>
        <dbReference type="ARBA" id="ARBA00001974"/>
    </source>
</evidence>
<accession>A0A0C4DUH8</accession>
<comment type="subcellular location">
    <subcellularLocation>
        <location evidence="2">Mitochondrion intermembrane space</location>
    </subcellularLocation>
</comment>
<dbReference type="EMBL" id="GL876968">
    <property type="protein sequence ID" value="KLU84577.1"/>
    <property type="molecule type" value="Genomic_DNA"/>
</dbReference>
<dbReference type="InterPro" id="IPR036774">
    <property type="entry name" value="ERV/ALR_sulphydryl_oxid_sf"/>
</dbReference>
<dbReference type="PANTHER" id="PTHR12645">
    <property type="entry name" value="ALR/ERV"/>
    <property type="match status" value="1"/>
</dbReference>
<dbReference type="InterPro" id="IPR017905">
    <property type="entry name" value="ERV/ALR_sulphydryl_oxidase"/>
</dbReference>
<keyword evidence="3 8" id="KW-0285">Flavoprotein</keyword>
<reference evidence="12" key="4">
    <citation type="journal article" date="2015" name="G3 (Bethesda)">
        <title>Genome sequences of three phytopathogenic species of the Magnaporthaceae family of fungi.</title>
        <authorList>
            <person name="Okagaki L.H."/>
            <person name="Nunes C.C."/>
            <person name="Sailsbery J."/>
            <person name="Clay B."/>
            <person name="Brown D."/>
            <person name="John T."/>
            <person name="Oh Y."/>
            <person name="Young N."/>
            <person name="Fitzgerald M."/>
            <person name="Haas B.J."/>
            <person name="Zeng Q."/>
            <person name="Young S."/>
            <person name="Adiconis X."/>
            <person name="Fan L."/>
            <person name="Levin J.Z."/>
            <person name="Mitchell T.K."/>
            <person name="Okubara P.A."/>
            <person name="Farman M.L."/>
            <person name="Kohn L.M."/>
            <person name="Birren B."/>
            <person name="Ma L.-J."/>
            <person name="Dean R.A."/>
        </authorList>
    </citation>
    <scope>NUCLEOTIDE SEQUENCE</scope>
    <source>
        <strain evidence="12">ATCC 64411 / 73-15</strain>
    </source>
</reference>
<name>A0A0C4DUH8_MAGP6</name>
<feature type="compositionally biased region" description="Low complexity" evidence="9">
    <location>
        <begin position="46"/>
        <end position="58"/>
    </location>
</feature>
<dbReference type="InterPro" id="IPR039799">
    <property type="entry name" value="ALR/ERV"/>
</dbReference>
<dbReference type="SUPFAM" id="SSF69000">
    <property type="entry name" value="FAD-dependent thiol oxidase"/>
    <property type="match status" value="1"/>
</dbReference>
<dbReference type="EMBL" id="ADBL01000864">
    <property type="status" value="NOT_ANNOTATED_CDS"/>
    <property type="molecule type" value="Genomic_DNA"/>
</dbReference>
<evidence type="ECO:0000256" key="3">
    <source>
        <dbReference type="ARBA" id="ARBA00022630"/>
    </source>
</evidence>
<dbReference type="GO" id="GO:0005758">
    <property type="term" value="C:mitochondrial intermembrane space"/>
    <property type="evidence" value="ECO:0007669"/>
    <property type="project" value="UniProtKB-SubCell"/>
</dbReference>
<proteinExistence type="predicted"/>
<dbReference type="OMA" id="TWMCEAH"/>
<dbReference type="EC" id="1.8.3.2" evidence="8"/>
<evidence type="ECO:0000256" key="7">
    <source>
        <dbReference type="ARBA" id="ARBA00023157"/>
    </source>
</evidence>
<keyword evidence="13" id="KW-1185">Reference proteome</keyword>
<keyword evidence="5 8" id="KW-0560">Oxidoreductase</keyword>
<dbReference type="eggNOG" id="KOG3355">
    <property type="taxonomic scope" value="Eukaryota"/>
</dbReference>
<keyword evidence="7" id="KW-1015">Disulfide bond</keyword>
<reference evidence="13" key="1">
    <citation type="submission" date="2010-05" db="EMBL/GenBank/DDBJ databases">
        <title>The genome sequence of Magnaporthe poae strain ATCC 64411.</title>
        <authorList>
            <person name="Ma L.-J."/>
            <person name="Dead R."/>
            <person name="Young S."/>
            <person name="Zeng Q."/>
            <person name="Koehrsen M."/>
            <person name="Alvarado L."/>
            <person name="Berlin A."/>
            <person name="Chapman S.B."/>
            <person name="Chen Z."/>
            <person name="Freedman E."/>
            <person name="Gellesch M."/>
            <person name="Goldberg J."/>
            <person name="Griggs A."/>
            <person name="Gujja S."/>
            <person name="Heilman E.R."/>
            <person name="Heiman D."/>
            <person name="Hepburn T."/>
            <person name="Howarth C."/>
            <person name="Jen D."/>
            <person name="Larson L."/>
            <person name="Mehta T."/>
            <person name="Neiman D."/>
            <person name="Pearson M."/>
            <person name="Roberts A."/>
            <person name="Saif S."/>
            <person name="Shea T."/>
            <person name="Shenoy N."/>
            <person name="Sisk P."/>
            <person name="Stolte C."/>
            <person name="Sykes S."/>
            <person name="Walk T."/>
            <person name="White J."/>
            <person name="Yandava C."/>
            <person name="Haas B."/>
            <person name="Nusbaum C."/>
            <person name="Birren B."/>
        </authorList>
    </citation>
    <scope>NUCLEOTIDE SEQUENCE [LARGE SCALE GENOMIC DNA]</scope>
    <source>
        <strain evidence="13">ATCC 64411 / 73-15</strain>
    </source>
</reference>
<evidence type="ECO:0000256" key="6">
    <source>
        <dbReference type="ARBA" id="ARBA00023128"/>
    </source>
</evidence>
<dbReference type="OrthoDB" id="17199at2759"/>
<dbReference type="FunFam" id="1.20.120.310:FF:000003">
    <property type="entry name" value="Sulfhydryl oxidase"/>
    <property type="match status" value="1"/>
</dbReference>
<evidence type="ECO:0000259" key="10">
    <source>
        <dbReference type="PROSITE" id="PS51324"/>
    </source>
</evidence>
<feature type="region of interest" description="Disordered" evidence="9">
    <location>
        <begin position="38"/>
        <end position="64"/>
    </location>
</feature>
<keyword evidence="4 8" id="KW-0274">FAD</keyword>
<dbReference type="STRING" id="644358.A0A0C4DUH8"/>
<evidence type="ECO:0000256" key="2">
    <source>
        <dbReference type="ARBA" id="ARBA00004569"/>
    </source>
</evidence>
<protein>
    <recommendedName>
        <fullName evidence="8">Sulfhydryl oxidase</fullName>
        <ecNumber evidence="8">1.8.3.2</ecNumber>
    </recommendedName>
</protein>
<reference evidence="11" key="2">
    <citation type="submission" date="2010-05" db="EMBL/GenBank/DDBJ databases">
        <title>The Genome Sequence of Magnaporthe poae strain ATCC 64411.</title>
        <authorList>
            <consortium name="The Broad Institute Genome Sequencing Platform"/>
            <consortium name="Broad Institute Genome Sequencing Center for Infectious Disease"/>
            <person name="Ma L.-J."/>
            <person name="Dead R."/>
            <person name="Young S."/>
            <person name="Zeng Q."/>
            <person name="Koehrsen M."/>
            <person name="Alvarado L."/>
            <person name="Berlin A."/>
            <person name="Chapman S.B."/>
            <person name="Chen Z."/>
            <person name="Freedman E."/>
            <person name="Gellesch M."/>
            <person name="Goldberg J."/>
            <person name="Griggs A."/>
            <person name="Gujja S."/>
            <person name="Heilman E.R."/>
            <person name="Heiman D."/>
            <person name="Hepburn T."/>
            <person name="Howarth C."/>
            <person name="Jen D."/>
            <person name="Larson L."/>
            <person name="Mehta T."/>
            <person name="Neiman D."/>
            <person name="Pearson M."/>
            <person name="Roberts A."/>
            <person name="Saif S."/>
            <person name="Shea T."/>
            <person name="Shenoy N."/>
            <person name="Sisk P."/>
            <person name="Stolte C."/>
            <person name="Sykes S."/>
            <person name="Walk T."/>
            <person name="White J."/>
            <person name="Yandava C."/>
            <person name="Haas B."/>
            <person name="Nusbaum C."/>
            <person name="Birren B."/>
        </authorList>
    </citation>
    <scope>NUCLEOTIDE SEQUENCE</scope>
    <source>
        <strain evidence="11">ATCC 64411</strain>
    </source>
</reference>
<feature type="domain" description="ERV/ALR sulfhydryl oxidase" evidence="10">
    <location>
        <begin position="112"/>
        <end position="212"/>
    </location>
</feature>
<reference evidence="12" key="5">
    <citation type="submission" date="2015-06" db="UniProtKB">
        <authorList>
            <consortium name="EnsemblFungi"/>
        </authorList>
    </citation>
    <scope>IDENTIFICATION</scope>
    <source>
        <strain evidence="12">ATCC 64411</strain>
    </source>
</reference>
<feature type="compositionally biased region" description="Polar residues" evidence="9">
    <location>
        <begin position="93"/>
        <end position="106"/>
    </location>
</feature>
<evidence type="ECO:0000256" key="8">
    <source>
        <dbReference type="RuleBase" id="RU371123"/>
    </source>
</evidence>
<evidence type="ECO:0000313" key="11">
    <source>
        <dbReference type="EMBL" id="KLU84577.1"/>
    </source>
</evidence>
<evidence type="ECO:0000256" key="5">
    <source>
        <dbReference type="ARBA" id="ARBA00023002"/>
    </source>
</evidence>
<dbReference type="Gene3D" id="4.10.320.60">
    <property type="match status" value="1"/>
</dbReference>
<dbReference type="PROSITE" id="PS51324">
    <property type="entry name" value="ERV_ALR"/>
    <property type="match status" value="1"/>
</dbReference>
<comment type="cofactor">
    <cofactor evidence="1 8">
        <name>FAD</name>
        <dbReference type="ChEBI" id="CHEBI:57692"/>
    </cofactor>
</comment>
<organism evidence="12 13">
    <name type="scientific">Magnaporthiopsis poae (strain ATCC 64411 / 73-15)</name>
    <name type="common">Kentucky bluegrass fungus</name>
    <name type="synonym">Magnaporthe poae</name>
    <dbReference type="NCBI Taxonomy" id="644358"/>
    <lineage>
        <taxon>Eukaryota</taxon>
        <taxon>Fungi</taxon>
        <taxon>Dikarya</taxon>
        <taxon>Ascomycota</taxon>
        <taxon>Pezizomycotina</taxon>
        <taxon>Sordariomycetes</taxon>
        <taxon>Sordariomycetidae</taxon>
        <taxon>Magnaporthales</taxon>
        <taxon>Magnaporthaceae</taxon>
        <taxon>Magnaporthiopsis</taxon>
    </lineage>
</organism>
<sequence>MPSRCLLSSNPDCVIHSVLLSGLAKSLELFELRRVMPGESGDERTSAPVASPASGAAPTNVPAKLSKGGVVLGKDGKPCRTCTTMADWAAQSKALQKSTHQQQQQPLPARDCPPDVEQLGRSTWTLLHSIAATYPERPSRAEQADLVGFMGLFSKLYPCWVCADDFQAYMRREPVRARSRDDFGTWLCNAHNDVNRKLGKPEFDCRLWEQRWRTGWKDGRCD</sequence>
<dbReference type="Proteomes" id="UP000011715">
    <property type="component" value="Unassembled WGS sequence"/>
</dbReference>
<dbReference type="PANTHER" id="PTHR12645:SF0">
    <property type="entry name" value="FAD-LINKED SULFHYDRYL OXIDASE ALR"/>
    <property type="match status" value="1"/>
</dbReference>
<dbReference type="Gene3D" id="1.20.120.310">
    <property type="entry name" value="ERV/ALR sulfhydryl oxidase domain"/>
    <property type="match status" value="1"/>
</dbReference>
<evidence type="ECO:0000256" key="9">
    <source>
        <dbReference type="SAM" id="MobiDB-lite"/>
    </source>
</evidence>